<feature type="chain" id="PRO_5040105383" evidence="2">
    <location>
        <begin position="22"/>
        <end position="101"/>
    </location>
</feature>
<protein>
    <submittedName>
        <fullName evidence="3">Uncharacterized protein</fullName>
    </submittedName>
</protein>
<keyword evidence="2" id="KW-0732">Signal</keyword>
<dbReference type="EMBL" id="OU963871">
    <property type="protein sequence ID" value="CAH0383677.1"/>
    <property type="molecule type" value="Genomic_DNA"/>
</dbReference>
<accession>A0A9P0EXZ8</accession>
<evidence type="ECO:0000256" key="1">
    <source>
        <dbReference type="SAM" id="MobiDB-lite"/>
    </source>
</evidence>
<proteinExistence type="predicted"/>
<dbReference type="AlphaFoldDB" id="A0A9P0EXZ8"/>
<gene>
    <name evidence="3" type="ORF">BEMITA_LOCUS3107</name>
</gene>
<evidence type="ECO:0000313" key="3">
    <source>
        <dbReference type="EMBL" id="CAH0383677.1"/>
    </source>
</evidence>
<sequence>MQFLKINIFLLVAIAATLVLGQDGGAEYDWEEDTGVEECNSCIPKCKMETNADYVFCRYSYCATECGPANEGKPKPSPKPKPAAAGGPGAAPGNAPAAGGR</sequence>
<evidence type="ECO:0000313" key="4">
    <source>
        <dbReference type="Proteomes" id="UP001152759"/>
    </source>
</evidence>
<reference evidence="3" key="1">
    <citation type="submission" date="2021-12" db="EMBL/GenBank/DDBJ databases">
        <authorList>
            <person name="King R."/>
        </authorList>
    </citation>
    <scope>NUCLEOTIDE SEQUENCE</scope>
</reference>
<name>A0A9P0EXZ8_BEMTA</name>
<feature type="region of interest" description="Disordered" evidence="1">
    <location>
        <begin position="68"/>
        <end position="101"/>
    </location>
</feature>
<dbReference type="Proteomes" id="UP001152759">
    <property type="component" value="Chromosome 10"/>
</dbReference>
<evidence type="ECO:0000256" key="2">
    <source>
        <dbReference type="SAM" id="SignalP"/>
    </source>
</evidence>
<keyword evidence="4" id="KW-1185">Reference proteome</keyword>
<feature type="compositionally biased region" description="Low complexity" evidence="1">
    <location>
        <begin position="91"/>
        <end position="101"/>
    </location>
</feature>
<feature type="signal peptide" evidence="2">
    <location>
        <begin position="1"/>
        <end position="21"/>
    </location>
</feature>
<organism evidence="3 4">
    <name type="scientific">Bemisia tabaci</name>
    <name type="common">Sweetpotato whitefly</name>
    <name type="synonym">Aleurodes tabaci</name>
    <dbReference type="NCBI Taxonomy" id="7038"/>
    <lineage>
        <taxon>Eukaryota</taxon>
        <taxon>Metazoa</taxon>
        <taxon>Ecdysozoa</taxon>
        <taxon>Arthropoda</taxon>
        <taxon>Hexapoda</taxon>
        <taxon>Insecta</taxon>
        <taxon>Pterygota</taxon>
        <taxon>Neoptera</taxon>
        <taxon>Paraneoptera</taxon>
        <taxon>Hemiptera</taxon>
        <taxon>Sternorrhyncha</taxon>
        <taxon>Aleyrodoidea</taxon>
        <taxon>Aleyrodidae</taxon>
        <taxon>Aleyrodinae</taxon>
        <taxon>Bemisia</taxon>
    </lineage>
</organism>